<protein>
    <recommendedName>
        <fullName evidence="1">Reverse transcriptase domain-containing protein</fullName>
    </recommendedName>
</protein>
<dbReference type="SUPFAM" id="SSF56219">
    <property type="entry name" value="DNase I-like"/>
    <property type="match status" value="1"/>
</dbReference>
<dbReference type="EMBL" id="JANAVB010033416">
    <property type="protein sequence ID" value="KAJ6808444.1"/>
    <property type="molecule type" value="Genomic_DNA"/>
</dbReference>
<dbReference type="PANTHER" id="PTHR33116">
    <property type="entry name" value="REVERSE TRANSCRIPTASE ZINC-BINDING DOMAIN-CONTAINING PROTEIN-RELATED-RELATED"/>
    <property type="match status" value="1"/>
</dbReference>
<evidence type="ECO:0000313" key="2">
    <source>
        <dbReference type="EMBL" id="KAJ6808444.1"/>
    </source>
</evidence>
<name>A0AAX6EWN0_IRIPA</name>
<evidence type="ECO:0000259" key="1">
    <source>
        <dbReference type="PROSITE" id="PS50878"/>
    </source>
</evidence>
<comment type="caution">
    <text evidence="2">The sequence shown here is derived from an EMBL/GenBank/DDBJ whole genome shotgun (WGS) entry which is preliminary data.</text>
</comment>
<reference evidence="2" key="2">
    <citation type="submission" date="2023-04" db="EMBL/GenBank/DDBJ databases">
        <authorList>
            <person name="Bruccoleri R.E."/>
            <person name="Oakeley E.J."/>
            <person name="Faust A.-M."/>
            <person name="Dessus-Babus S."/>
            <person name="Altorfer M."/>
            <person name="Burckhardt D."/>
            <person name="Oertli M."/>
            <person name="Naumann U."/>
            <person name="Petersen F."/>
            <person name="Wong J."/>
        </authorList>
    </citation>
    <scope>NUCLEOTIDE SEQUENCE</scope>
    <source>
        <strain evidence="2">GSM-AAB239-AS_SAM_17_03QT</strain>
        <tissue evidence="2">Leaf</tissue>
    </source>
</reference>
<dbReference type="InterPro" id="IPR026960">
    <property type="entry name" value="RVT-Znf"/>
</dbReference>
<proteinExistence type="predicted"/>
<dbReference type="PROSITE" id="PS50878">
    <property type="entry name" value="RT_POL"/>
    <property type="match status" value="1"/>
</dbReference>
<reference evidence="2" key="1">
    <citation type="journal article" date="2023" name="GigaByte">
        <title>Genome assembly of the bearded iris, Iris pallida Lam.</title>
        <authorList>
            <person name="Bruccoleri R.E."/>
            <person name="Oakeley E.J."/>
            <person name="Faust A.M.E."/>
            <person name="Altorfer M."/>
            <person name="Dessus-Babus S."/>
            <person name="Burckhardt D."/>
            <person name="Oertli M."/>
            <person name="Naumann U."/>
            <person name="Petersen F."/>
            <person name="Wong J."/>
        </authorList>
    </citation>
    <scope>NUCLEOTIDE SEQUENCE</scope>
    <source>
        <strain evidence="2">GSM-AAB239-AS_SAM_17_03QT</strain>
    </source>
</reference>
<dbReference type="Pfam" id="PF00078">
    <property type="entry name" value="RVT_1"/>
    <property type="match status" value="1"/>
</dbReference>
<keyword evidence="3" id="KW-1185">Reference proteome</keyword>
<dbReference type="InterPro" id="IPR043502">
    <property type="entry name" value="DNA/RNA_pol_sf"/>
</dbReference>
<dbReference type="PANTHER" id="PTHR33116:SF80">
    <property type="entry name" value="REVERSE TRANSCRIPTASE ZINC-BINDING DOMAIN-CONTAINING PROTEIN"/>
    <property type="match status" value="1"/>
</dbReference>
<dbReference type="InterPro" id="IPR000477">
    <property type="entry name" value="RT_dom"/>
</dbReference>
<dbReference type="AlphaFoldDB" id="A0AAX6EWN0"/>
<gene>
    <name evidence="2" type="ORF">M6B38_167070</name>
</gene>
<dbReference type="Proteomes" id="UP001140949">
    <property type="component" value="Unassembled WGS sequence"/>
</dbReference>
<evidence type="ECO:0000313" key="3">
    <source>
        <dbReference type="Proteomes" id="UP001140949"/>
    </source>
</evidence>
<organism evidence="2 3">
    <name type="scientific">Iris pallida</name>
    <name type="common">Sweet iris</name>
    <dbReference type="NCBI Taxonomy" id="29817"/>
    <lineage>
        <taxon>Eukaryota</taxon>
        <taxon>Viridiplantae</taxon>
        <taxon>Streptophyta</taxon>
        <taxon>Embryophyta</taxon>
        <taxon>Tracheophyta</taxon>
        <taxon>Spermatophyta</taxon>
        <taxon>Magnoliopsida</taxon>
        <taxon>Liliopsida</taxon>
        <taxon>Asparagales</taxon>
        <taxon>Iridaceae</taxon>
        <taxon>Iridoideae</taxon>
        <taxon>Irideae</taxon>
        <taxon>Iris</taxon>
    </lineage>
</organism>
<accession>A0AAX6EWN0</accession>
<dbReference type="InterPro" id="IPR036691">
    <property type="entry name" value="Endo/exonu/phosph_ase_sf"/>
</dbReference>
<dbReference type="SUPFAM" id="SSF56672">
    <property type="entry name" value="DNA/RNA polymerases"/>
    <property type="match status" value="1"/>
</dbReference>
<feature type="domain" description="Reverse transcriptase" evidence="1">
    <location>
        <begin position="343"/>
        <end position="619"/>
    </location>
</feature>
<dbReference type="CDD" id="cd01650">
    <property type="entry name" value="RT_nLTR_like"/>
    <property type="match status" value="1"/>
</dbReference>
<sequence>MGDFNAMLLRHEKVGGRPVPDSILYDFQSCLLRSGMRGLERAGHIWTWHNKATQSRIACQLDRALGNSEWFRWFPNSVAEGLAAGTSDHSPIRVGLCERPTFRARPFRYNNSWYLSPGYEEVVLREMQHFRDGTVQFRMVHKLKQIKRAIRGWVKQLPRNSLAEKEEELRDTQVALQSDIMNGVLAAKERSLIEEVSTMRMQEEISTAQRAKCTWLKDGDRCTKFFYDVIRTRQHRNSIPRLLNAEGRLVGDPVAIQEEAVRFYTDLYQQTDYASMFPALVTKRLVSRHGNSLLLAPVRMEEVEDIVMTANPNKAPGPDGFSSGFFKRHWGVLKAPVLAAVQEFFVEGRLLKEMNHTFLTLVPKKEGATSLADFRPIACCNFLYKIITHLMCRRMEGIMQGLVSRNQAAFIKGRSIAEHSLLAHEMVREFSKPGGMKACVKLDLRKAYDTVNRDFLCHLMLAMGFDGRWVARVRECICSPTFSVLIQGTPYGYFSSNRGLRQGDPLSPYLFTLVMEYFTCMMDIAVHSGRIVPLFRLVSPAVSHLIYADDLLVLLQPTMRGMRALSDIMEEFGRLSGLQLNREKSRVYFSSRCTLQEERAFALGVDRGELPVKYLGVPLTVNYAREQDCHSLVDFAQRRVEGWQAAGLSFGGRIELVRSVIAGIAMFWLQSIQIPSATIRKVEAICCNFIWRGGIHAISWDQLCRPREEGGVGLRPLQEVRKAACMKMAWKFIKGGSLWADWMTSRYLRRTNFWACRIDNNFSVTFKAILRCRPVLQTAIRRRMKDESTTDLWRDPWLGSRSLLEILGEQMDREAGRGLTCSRILRDGVWRPEDYPYTAPLAAEIQLIIIDTSLTEDTWSWAGPGTGGGTGQFCFRSCYDLVRIHHAQDEEVAFIWGKGVARKMQLCAYRLLRGRLMTRDRLLRFGMQIPDAKCVLCNVENESIGHLFFVCPVTWHIWTEQCAQLRGGVGGIRDIRSILSWIRDRGGREPGWARRARVRLAASVWHIWKERNRRIFEGLTTPPIGILHNIEFDVSVMAP</sequence>
<dbReference type="Pfam" id="PF13966">
    <property type="entry name" value="zf-RVT"/>
    <property type="match status" value="1"/>
</dbReference>